<dbReference type="Pfam" id="PF06445">
    <property type="entry name" value="GyrI-like"/>
    <property type="match status" value="1"/>
</dbReference>
<dbReference type="InterPro" id="IPR050959">
    <property type="entry name" value="MarA-like"/>
</dbReference>
<dbReference type="SMART" id="SM00342">
    <property type="entry name" value="HTH_ARAC"/>
    <property type="match status" value="1"/>
</dbReference>
<dbReference type="PANTHER" id="PTHR47504:SF5">
    <property type="entry name" value="RIGHT ORIGIN-BINDING PROTEIN"/>
    <property type="match status" value="1"/>
</dbReference>
<dbReference type="InterPro" id="IPR009057">
    <property type="entry name" value="Homeodomain-like_sf"/>
</dbReference>
<comment type="caution">
    <text evidence="5">The sequence shown here is derived from an EMBL/GenBank/DDBJ whole genome shotgun (WGS) entry which is preliminary data.</text>
</comment>
<evidence type="ECO:0000256" key="1">
    <source>
        <dbReference type="ARBA" id="ARBA00023015"/>
    </source>
</evidence>
<sequence>MVSYWKTISNAEEPMNYLESMADALSFIENHLTEALTVERIATSVGYSKYHFQRLFHHVTGETVGQYITKRRLTEAAKYLSLQQKSVTEAAFTYGFESHEAFTRAFAKRFGIPPSALRKTGRMPRFAMKERLQVPYLRHIQTHLIEPVPATIHHAREIVGYACDTISQKDILSNWQRLSRTVSEAESAKMPRYGVLRYPDAFGLDLSFTYLAGVESSASFAISTEGSERWRLPAANYLVFPHKGPTKNLPLTYQYIYGSWFSQSAHLLFAPYDFEYYDDHFLGVDHPDSLLYIYVPVLSEA</sequence>
<dbReference type="InterPro" id="IPR018060">
    <property type="entry name" value="HTH_AraC"/>
</dbReference>
<dbReference type="PROSITE" id="PS01124">
    <property type="entry name" value="HTH_ARAC_FAMILY_2"/>
    <property type="match status" value="1"/>
</dbReference>
<dbReference type="PROSITE" id="PS00041">
    <property type="entry name" value="HTH_ARAC_FAMILY_1"/>
    <property type="match status" value="1"/>
</dbReference>
<dbReference type="Gene3D" id="1.10.10.60">
    <property type="entry name" value="Homeodomain-like"/>
    <property type="match status" value="2"/>
</dbReference>
<dbReference type="InterPro" id="IPR018062">
    <property type="entry name" value="HTH_AraC-typ_CS"/>
</dbReference>
<keyword evidence="3" id="KW-0804">Transcription</keyword>
<dbReference type="SUPFAM" id="SSF46689">
    <property type="entry name" value="Homeodomain-like"/>
    <property type="match status" value="2"/>
</dbReference>
<name>A0ABQ0TLH3_9BACL</name>
<dbReference type="Proteomes" id="UP000319578">
    <property type="component" value="Unassembled WGS sequence"/>
</dbReference>
<evidence type="ECO:0000256" key="2">
    <source>
        <dbReference type="ARBA" id="ARBA00023125"/>
    </source>
</evidence>
<accession>A0ABQ0TLH3</accession>
<keyword evidence="2" id="KW-0238">DNA-binding</keyword>
<evidence type="ECO:0000313" key="6">
    <source>
        <dbReference type="Proteomes" id="UP000319578"/>
    </source>
</evidence>
<evidence type="ECO:0000259" key="4">
    <source>
        <dbReference type="PROSITE" id="PS01124"/>
    </source>
</evidence>
<proteinExistence type="predicted"/>
<dbReference type="InterPro" id="IPR029442">
    <property type="entry name" value="GyrI-like"/>
</dbReference>
<reference evidence="5 6" key="1">
    <citation type="submission" date="2019-06" db="EMBL/GenBank/DDBJ databases">
        <title>Whole genome shotgun sequence of Brevibacillus reuszeri NBRC 15719.</title>
        <authorList>
            <person name="Hosoyama A."/>
            <person name="Uohara A."/>
            <person name="Ohji S."/>
            <person name="Ichikawa N."/>
        </authorList>
    </citation>
    <scope>NUCLEOTIDE SEQUENCE [LARGE SCALE GENOMIC DNA]</scope>
    <source>
        <strain evidence="5 6">NBRC 15719</strain>
    </source>
</reference>
<dbReference type="SMART" id="SM00871">
    <property type="entry name" value="AraC_E_bind"/>
    <property type="match status" value="1"/>
</dbReference>
<evidence type="ECO:0000313" key="5">
    <source>
        <dbReference type="EMBL" id="GED68726.1"/>
    </source>
</evidence>
<dbReference type="PANTHER" id="PTHR47504">
    <property type="entry name" value="RIGHT ORIGIN-BINDING PROTEIN"/>
    <property type="match status" value="1"/>
</dbReference>
<gene>
    <name evidence="5" type="ORF">BRE01_24280</name>
</gene>
<organism evidence="5 6">
    <name type="scientific">Brevibacillus reuszeri</name>
    <dbReference type="NCBI Taxonomy" id="54915"/>
    <lineage>
        <taxon>Bacteria</taxon>
        <taxon>Bacillati</taxon>
        <taxon>Bacillota</taxon>
        <taxon>Bacilli</taxon>
        <taxon>Bacillales</taxon>
        <taxon>Paenibacillaceae</taxon>
        <taxon>Brevibacillus</taxon>
    </lineage>
</organism>
<dbReference type="Pfam" id="PF12833">
    <property type="entry name" value="HTH_18"/>
    <property type="match status" value="1"/>
</dbReference>
<dbReference type="Gene3D" id="3.20.80.10">
    <property type="entry name" value="Regulatory factor, effector binding domain"/>
    <property type="match status" value="1"/>
</dbReference>
<dbReference type="EMBL" id="BJON01000009">
    <property type="protein sequence ID" value="GED68726.1"/>
    <property type="molecule type" value="Genomic_DNA"/>
</dbReference>
<dbReference type="SUPFAM" id="SSF55136">
    <property type="entry name" value="Probable bacterial effector-binding domain"/>
    <property type="match status" value="1"/>
</dbReference>
<evidence type="ECO:0000256" key="3">
    <source>
        <dbReference type="ARBA" id="ARBA00023163"/>
    </source>
</evidence>
<feature type="domain" description="HTH araC/xylS-type" evidence="4">
    <location>
        <begin position="22"/>
        <end position="120"/>
    </location>
</feature>
<protein>
    <submittedName>
        <fullName evidence="5">AraC family transcriptional regulator</fullName>
    </submittedName>
</protein>
<dbReference type="InterPro" id="IPR010499">
    <property type="entry name" value="AraC_E-bd"/>
</dbReference>
<keyword evidence="6" id="KW-1185">Reference proteome</keyword>
<keyword evidence="1" id="KW-0805">Transcription regulation</keyword>
<dbReference type="InterPro" id="IPR011256">
    <property type="entry name" value="Reg_factor_effector_dom_sf"/>
</dbReference>